<dbReference type="EMBL" id="JACEGQ020000001">
    <property type="protein sequence ID" value="KAH8518122.1"/>
    <property type="molecule type" value="Genomic_DNA"/>
</dbReference>
<reference evidence="2" key="1">
    <citation type="journal article" date="2021" name="J. Hered.">
        <title>Genome Assembly of Salicaceae Populus deltoides (Eastern Cottonwood) I-69 Based on Nanopore Sequencing and Hi-C Technologies.</title>
        <authorList>
            <person name="Bai S."/>
            <person name="Wu H."/>
            <person name="Zhang J."/>
            <person name="Pan Z."/>
            <person name="Zhao W."/>
            <person name="Li Z."/>
            <person name="Tong C."/>
        </authorList>
    </citation>
    <scope>NUCLEOTIDE SEQUENCE</scope>
    <source>
        <tissue evidence="2">Leaf</tissue>
    </source>
</reference>
<accession>A0A8T2ZMU9</accession>
<keyword evidence="3" id="KW-1185">Reference proteome</keyword>
<dbReference type="Proteomes" id="UP000807159">
    <property type="component" value="Chromosome 1"/>
</dbReference>
<evidence type="ECO:0000256" key="1">
    <source>
        <dbReference type="SAM" id="SignalP"/>
    </source>
</evidence>
<proteinExistence type="predicted"/>
<sequence length="148" mass="15886">MGMISLCIGRAGLLVCLLFCFGEECDLLLSVGSAMVCGLQSSISVSVFVNGFTVQAGCCWGVPFYAWLSYAPLSTSWDLHGAVLGVHGEGFAMHAFLRAENGCRARHFPVVGALGFLQATRRYMAAWLMHNILTSLHWLLGPLSGDGI</sequence>
<gene>
    <name evidence="2" type="ORF">H0E87_000082</name>
</gene>
<evidence type="ECO:0000313" key="3">
    <source>
        <dbReference type="Proteomes" id="UP000807159"/>
    </source>
</evidence>
<organism evidence="2 3">
    <name type="scientific">Populus deltoides</name>
    <name type="common">Eastern poplar</name>
    <name type="synonym">Eastern cottonwood</name>
    <dbReference type="NCBI Taxonomy" id="3696"/>
    <lineage>
        <taxon>Eukaryota</taxon>
        <taxon>Viridiplantae</taxon>
        <taxon>Streptophyta</taxon>
        <taxon>Embryophyta</taxon>
        <taxon>Tracheophyta</taxon>
        <taxon>Spermatophyta</taxon>
        <taxon>Magnoliopsida</taxon>
        <taxon>eudicotyledons</taxon>
        <taxon>Gunneridae</taxon>
        <taxon>Pentapetalae</taxon>
        <taxon>rosids</taxon>
        <taxon>fabids</taxon>
        <taxon>Malpighiales</taxon>
        <taxon>Salicaceae</taxon>
        <taxon>Saliceae</taxon>
        <taxon>Populus</taxon>
    </lineage>
</organism>
<dbReference type="AlphaFoldDB" id="A0A8T2ZMU9"/>
<name>A0A8T2ZMU9_POPDE</name>
<protein>
    <recommendedName>
        <fullName evidence="4">Secreted protein</fullName>
    </recommendedName>
</protein>
<evidence type="ECO:0008006" key="4">
    <source>
        <dbReference type="Google" id="ProtNLM"/>
    </source>
</evidence>
<keyword evidence="1" id="KW-0732">Signal</keyword>
<evidence type="ECO:0000313" key="2">
    <source>
        <dbReference type="EMBL" id="KAH8518122.1"/>
    </source>
</evidence>
<comment type="caution">
    <text evidence="2">The sequence shown here is derived from an EMBL/GenBank/DDBJ whole genome shotgun (WGS) entry which is preliminary data.</text>
</comment>
<feature type="chain" id="PRO_5035880651" description="Secreted protein" evidence="1">
    <location>
        <begin position="23"/>
        <end position="148"/>
    </location>
</feature>
<feature type="signal peptide" evidence="1">
    <location>
        <begin position="1"/>
        <end position="22"/>
    </location>
</feature>